<feature type="domain" description="DUF7656" evidence="4">
    <location>
        <begin position="401"/>
        <end position="490"/>
    </location>
</feature>
<proteinExistence type="predicted"/>
<dbReference type="EMBL" id="JAFIMR010000059">
    <property type="protein sequence ID" value="KAI1852962.1"/>
    <property type="molecule type" value="Genomic_DNA"/>
</dbReference>
<evidence type="ECO:0000256" key="1">
    <source>
        <dbReference type="SAM" id="Coils"/>
    </source>
</evidence>
<dbReference type="Proteomes" id="UP000829685">
    <property type="component" value="Unassembled WGS sequence"/>
</dbReference>
<dbReference type="Pfam" id="PF26633">
    <property type="entry name" value="DUF8206"/>
    <property type="match status" value="1"/>
</dbReference>
<dbReference type="Pfam" id="PF24674">
    <property type="entry name" value="MACPF_SNTX"/>
    <property type="match status" value="1"/>
</dbReference>
<evidence type="ECO:0000313" key="7">
    <source>
        <dbReference type="Proteomes" id="UP000829685"/>
    </source>
</evidence>
<reference evidence="6" key="1">
    <citation type="submission" date="2021-03" db="EMBL/GenBank/DDBJ databases">
        <title>Revisited historic fungal species revealed as producer of novel bioactive compounds through whole genome sequencing and comparative genomics.</title>
        <authorList>
            <person name="Vignolle G.A."/>
            <person name="Hochenegger N."/>
            <person name="Mach R.L."/>
            <person name="Mach-Aigner A.R."/>
            <person name="Javad Rahimi M."/>
            <person name="Salim K.A."/>
            <person name="Chan C.M."/>
            <person name="Lim L.B.L."/>
            <person name="Cai F."/>
            <person name="Druzhinina I.S."/>
            <person name="U'Ren J.M."/>
            <person name="Derntl C."/>
        </authorList>
    </citation>
    <scope>NUCLEOTIDE SEQUENCE</scope>
    <source>
        <strain evidence="6">TUCIM 5799</strain>
    </source>
</reference>
<comment type="caution">
    <text evidence="6">The sequence shown here is derived from an EMBL/GenBank/DDBJ whole genome shotgun (WGS) entry which is preliminary data.</text>
</comment>
<evidence type="ECO:0000259" key="3">
    <source>
        <dbReference type="Pfam" id="PF24674"/>
    </source>
</evidence>
<accession>A0A9P9W9Y0</accession>
<evidence type="ECO:0000259" key="4">
    <source>
        <dbReference type="Pfam" id="PF24676"/>
    </source>
</evidence>
<dbReference type="InterPro" id="IPR027417">
    <property type="entry name" value="P-loop_NTPase"/>
</dbReference>
<dbReference type="InterPro" id="IPR056072">
    <property type="entry name" value="SNTX_MACPF/CDC-like_dom"/>
</dbReference>
<gene>
    <name evidence="6" type="ORF">JX265_012851</name>
</gene>
<name>A0A9P9W9Y0_9PEZI</name>
<evidence type="ECO:0000256" key="2">
    <source>
        <dbReference type="SAM" id="MobiDB-lite"/>
    </source>
</evidence>
<evidence type="ECO:0000313" key="6">
    <source>
        <dbReference type="EMBL" id="KAI1852962.1"/>
    </source>
</evidence>
<dbReference type="InterPro" id="IPR056073">
    <property type="entry name" value="DUF7656"/>
</dbReference>
<feature type="coiled-coil region" evidence="1">
    <location>
        <begin position="1030"/>
        <end position="1057"/>
    </location>
</feature>
<dbReference type="PROSITE" id="PS00675">
    <property type="entry name" value="SIGMA54_INTERACT_1"/>
    <property type="match status" value="1"/>
</dbReference>
<feature type="domain" description="SNTX MACPF/CDC-like" evidence="3">
    <location>
        <begin position="8"/>
        <end position="220"/>
    </location>
</feature>
<dbReference type="PANTHER" id="PTHR32046:SF11">
    <property type="entry name" value="IMMUNE-ASSOCIATED NUCLEOTIDE-BINDING PROTEIN 10-LIKE"/>
    <property type="match status" value="1"/>
</dbReference>
<dbReference type="InterPro" id="IPR025662">
    <property type="entry name" value="Sigma_54_int_dom_ATP-bd_1"/>
</dbReference>
<feature type="domain" description="DUF8206" evidence="5">
    <location>
        <begin position="929"/>
        <end position="1005"/>
    </location>
</feature>
<dbReference type="AlphaFoldDB" id="A0A9P9W9Y0"/>
<feature type="region of interest" description="Disordered" evidence="2">
    <location>
        <begin position="1227"/>
        <end position="1272"/>
    </location>
</feature>
<keyword evidence="7" id="KW-1185">Reference proteome</keyword>
<dbReference type="InterPro" id="IPR058519">
    <property type="entry name" value="DUF8206"/>
</dbReference>
<evidence type="ECO:0008006" key="8">
    <source>
        <dbReference type="Google" id="ProtNLM"/>
    </source>
</evidence>
<feature type="coiled-coil region" evidence="1">
    <location>
        <begin position="1102"/>
        <end position="1129"/>
    </location>
</feature>
<dbReference type="PANTHER" id="PTHR32046">
    <property type="entry name" value="G DOMAIN-CONTAINING PROTEIN"/>
    <property type="match status" value="1"/>
</dbReference>
<keyword evidence="1" id="KW-0175">Coiled coil</keyword>
<protein>
    <recommendedName>
        <fullName evidence="8">G domain-containing protein</fullName>
    </recommendedName>
</protein>
<dbReference type="Gene3D" id="3.40.50.300">
    <property type="entry name" value="P-loop containing nucleotide triphosphate hydrolases"/>
    <property type="match status" value="1"/>
</dbReference>
<dbReference type="Pfam" id="PF24676">
    <property type="entry name" value="DUF7656"/>
    <property type="match status" value="1"/>
</dbReference>
<organism evidence="6 7">
    <name type="scientific">Neoarthrinium moseri</name>
    <dbReference type="NCBI Taxonomy" id="1658444"/>
    <lineage>
        <taxon>Eukaryota</taxon>
        <taxon>Fungi</taxon>
        <taxon>Dikarya</taxon>
        <taxon>Ascomycota</taxon>
        <taxon>Pezizomycotina</taxon>
        <taxon>Sordariomycetes</taxon>
        <taxon>Xylariomycetidae</taxon>
        <taxon>Amphisphaeriales</taxon>
        <taxon>Apiosporaceae</taxon>
        <taxon>Neoarthrinium</taxon>
    </lineage>
</organism>
<evidence type="ECO:0000259" key="5">
    <source>
        <dbReference type="Pfam" id="PF26633"/>
    </source>
</evidence>
<dbReference type="SUPFAM" id="SSF52540">
    <property type="entry name" value="P-loop containing nucleoside triphosphate hydrolases"/>
    <property type="match status" value="1"/>
</dbReference>
<sequence length="1272" mass="142028">MEGSPGSSRPALGQVADLGAFYDARTDSFLPTNLIAGNPPPSILRSSTQKSQQAVVINGDSLPKKLAALGVDDDLAASILARLVPLSGASTYLTSTRRSEATIEGAVRFTITTEQMTLQIGSADIRPHISAHAFQNGNATHVVLGITFGAECIIGAQAPCGKDIAQSQGLLWPKLSKLAAYCEGNLVTTSMVKLKDRTSTTDADLGDEFHNLDIAIFSDVPEYGSFKKISGDTLSGFIRSFPSAIKATSGGRGVNLTYTLASLEWVSYILNINSRPRISLTHPPQGMIKSFIHLYQRWLDIGRHIQDYVDEVETCRGCNFCSTHTELSDVQDQLEKALAKKSALRIEFARILLGIRSSTSTAEELRSFVAQSYSGALTPKSISNLLTQAKDKLYFRRQLLTSGGQYLDFDRAKEAISVGSNIYILYFNVDTKKDEDSWNTNREIITRLLNRNSGDYLVAVAECSAQELSLLKSRITFYRSGGVITFDMREGMDLVDQCFAQYDTKLLDTSKCNMPQGRKPLRLPCPHTTCDKTQVCDWTCYSCRMPLEYCDKYMYCECGRVKASDFTWQCNSPDHGKEFVKHRAPALTTSLRSLDSYKERNILVLGETGVGKSTFINAFHNYMQFGSLDDALGHNELKFLIPSSFSMQYIDRSRHSNGSFIQCDVKVDDNESEKDGSRGDSATQKATPYRMRFGDLLIRLIDTPGVGDVRGIEADQKNLASILGTISQYEAIHGIIILLKPNSSRLSLMFRFCVKELLTNLHKDAAKNIVWGFTNTRQSNYMPGDSYKPLERLISKHKPLGLELSPETVFCFDSESFRCLAAKKQAGIDMDNLDDFRLSWKRSVQEVDRLMNHVSDLEPHCVKSTLSLNRARELISQLTQPMATLTDAIQRTINLNKDKIDDLSNDRLQGQALQSSLHFDRIDIETERLDYPRTICKHSDCVDLIDVAGVKRPFYRSHCHPHCNLIGVAEDVVGHAGLIRCTAFGGHNTCHPCGHHWQEHMHIRYSQTEKTVRAVDPAVQIKIDANASAVQLKQTAIQSLEAQIQKSQEELQKIRDAAIRFAYFLKRKSITPYNDAMIAYIDMMIKEERQVVAHGKSSNVDVDKNETRLRSLEDSKRQYAERIKILEEQMDDSPGAQLLDEQGVEDLIQELYGMQGWGRNLKDLRDMEEWSKASSFREHEVKPQTSQAIQGRGWLGTVSNGFSAAKNFVTDTLTRATSALGGKYQSAHDALPGQGGSKRGALTTNTVTHPNGYDTRQKRRRLGDYTADPSQH</sequence>